<evidence type="ECO:0000256" key="1">
    <source>
        <dbReference type="ARBA" id="ARBA00000971"/>
    </source>
</evidence>
<evidence type="ECO:0000259" key="6">
    <source>
        <dbReference type="Pfam" id="PF17800"/>
    </source>
</evidence>
<keyword evidence="3" id="KW-0697">Rotamase</keyword>
<gene>
    <name evidence="8" type="primary">LOC106777672</name>
</gene>
<evidence type="ECO:0000313" key="7">
    <source>
        <dbReference type="Proteomes" id="UP000087766"/>
    </source>
</evidence>
<accession>A0A1S3VR45</accession>
<evidence type="ECO:0000256" key="5">
    <source>
        <dbReference type="SAM" id="MobiDB-lite"/>
    </source>
</evidence>
<dbReference type="STRING" id="3916.A0A1S3VR45"/>
<evidence type="ECO:0000256" key="4">
    <source>
        <dbReference type="ARBA" id="ARBA00023235"/>
    </source>
</evidence>
<dbReference type="GO" id="GO:0003755">
    <property type="term" value="F:peptidyl-prolyl cis-trans isomerase activity"/>
    <property type="evidence" value="ECO:0007669"/>
    <property type="project" value="UniProtKB-KW"/>
</dbReference>
<evidence type="ECO:0000256" key="3">
    <source>
        <dbReference type="ARBA" id="ARBA00023110"/>
    </source>
</evidence>
<reference evidence="8" key="2">
    <citation type="submission" date="2025-08" db="UniProtKB">
        <authorList>
            <consortium name="RefSeq"/>
        </authorList>
    </citation>
    <scope>IDENTIFICATION</scope>
    <source>
        <tissue evidence="8">Leaf</tissue>
    </source>
</reference>
<dbReference type="RefSeq" id="XP_014520851.1">
    <property type="nucleotide sequence ID" value="XM_014665365.2"/>
</dbReference>
<feature type="region of interest" description="Disordered" evidence="5">
    <location>
        <begin position="271"/>
        <end position="318"/>
    </location>
</feature>
<dbReference type="Pfam" id="PF17800">
    <property type="entry name" value="NPL"/>
    <property type="match status" value="1"/>
</dbReference>
<feature type="compositionally biased region" description="Basic and acidic residues" evidence="5">
    <location>
        <begin position="343"/>
        <end position="356"/>
    </location>
</feature>
<keyword evidence="4" id="KW-0413">Isomerase</keyword>
<dbReference type="Gene3D" id="2.60.120.340">
    <property type="entry name" value="Nucleoplasmin core domain"/>
    <property type="match status" value="1"/>
</dbReference>
<feature type="domain" description="Nucleoplasmin-like" evidence="6">
    <location>
        <begin position="3"/>
        <end position="94"/>
    </location>
</feature>
<dbReference type="AlphaFoldDB" id="A0A1S3VR45"/>
<feature type="region of interest" description="Disordered" evidence="5">
    <location>
        <begin position="402"/>
        <end position="434"/>
    </location>
</feature>
<evidence type="ECO:0000313" key="8">
    <source>
        <dbReference type="RefSeq" id="XP_014520851.1"/>
    </source>
</evidence>
<dbReference type="Proteomes" id="UP000087766">
    <property type="component" value="Chromosome 2"/>
</dbReference>
<sequence length="434" mass="48218">MAFWGVEVKPGKPFTHKYEDSKGRLHISMATLGLGTAIAKSTLQCNVGNRSPVYLCSLYPGNAESLQLNLELEEVDHVLFSVIGPRSIHLCGYYLATARNANLIDDSESYGEDIADTETEKSDYSDEDGYDDSFIDDDIVPEASSPSLISKEEEASHENGPKIKKGSLRRLRKMYQSVESDDDSFGGEKIGEKIIVNDRIHDKIQETDNEDSLPISSIYKNKASGRVLDKEMDVSVVRGAGDASNKKEEDGVNNIFETNLEAGHVLVDSQTHREAVPSKHLVDPCTSLDVGDIKSPKKKKKKKKKKEKEAKSSCSGRSTKLENVINELKMEDMTQVIVAGGKQEQHVDDKETETTDKILPSSQVDHGLDEKPKKKRKERSKEGMVSIATDGYHNSLVNLPLRNEQPTVNDRDVKISGNAAEMDPKKNRAKRKKK</sequence>
<dbReference type="KEGG" id="vra:106777672"/>
<dbReference type="PANTHER" id="PTHR43811:SF19">
    <property type="entry name" value="39 KDA FK506-BINDING NUCLEAR PROTEIN"/>
    <property type="match status" value="1"/>
</dbReference>
<dbReference type="GeneID" id="106777672"/>
<reference evidence="7" key="1">
    <citation type="journal article" date="2014" name="Nat. Commun.">
        <title>Genome sequence of mungbean and insights into evolution within Vigna species.</title>
        <authorList>
            <person name="Kang Y.J."/>
            <person name="Kim S.K."/>
            <person name="Kim M.Y."/>
            <person name="Lestari P."/>
            <person name="Kim K.H."/>
            <person name="Ha B.K."/>
            <person name="Jun T.H."/>
            <person name="Hwang W.J."/>
            <person name="Lee T."/>
            <person name="Lee J."/>
            <person name="Shim S."/>
            <person name="Yoon M.Y."/>
            <person name="Jang Y.E."/>
            <person name="Han K.S."/>
            <person name="Taeprayoon P."/>
            <person name="Yoon N."/>
            <person name="Somta P."/>
            <person name="Tanya P."/>
            <person name="Kim K.S."/>
            <person name="Gwag J.G."/>
            <person name="Moon J.K."/>
            <person name="Lee Y.H."/>
            <person name="Park B.S."/>
            <person name="Bombarely A."/>
            <person name="Doyle J.J."/>
            <person name="Jackson S.A."/>
            <person name="Schafleitner R."/>
            <person name="Srinives P."/>
            <person name="Varshney R.K."/>
            <person name="Lee S.H."/>
        </authorList>
    </citation>
    <scope>NUCLEOTIDE SEQUENCE [LARGE SCALE GENOMIC DNA]</scope>
    <source>
        <strain evidence="7">cv. VC1973A</strain>
    </source>
</reference>
<evidence type="ECO:0000256" key="2">
    <source>
        <dbReference type="ARBA" id="ARBA00013194"/>
    </source>
</evidence>
<keyword evidence="7" id="KW-1185">Reference proteome</keyword>
<dbReference type="InterPro" id="IPR041232">
    <property type="entry name" value="NPL"/>
</dbReference>
<proteinExistence type="predicted"/>
<feature type="compositionally biased region" description="Basic and acidic residues" evidence="5">
    <location>
        <begin position="271"/>
        <end position="282"/>
    </location>
</feature>
<organism evidence="7 8">
    <name type="scientific">Vigna radiata var. radiata</name>
    <name type="common">Mung bean</name>
    <name type="synonym">Phaseolus aureus</name>
    <dbReference type="NCBI Taxonomy" id="3916"/>
    <lineage>
        <taxon>Eukaryota</taxon>
        <taxon>Viridiplantae</taxon>
        <taxon>Streptophyta</taxon>
        <taxon>Embryophyta</taxon>
        <taxon>Tracheophyta</taxon>
        <taxon>Spermatophyta</taxon>
        <taxon>Magnoliopsida</taxon>
        <taxon>eudicotyledons</taxon>
        <taxon>Gunneridae</taxon>
        <taxon>Pentapetalae</taxon>
        <taxon>rosids</taxon>
        <taxon>fabids</taxon>
        <taxon>Fabales</taxon>
        <taxon>Fabaceae</taxon>
        <taxon>Papilionoideae</taxon>
        <taxon>50 kb inversion clade</taxon>
        <taxon>NPAAA clade</taxon>
        <taxon>indigoferoid/millettioid clade</taxon>
        <taxon>Phaseoleae</taxon>
        <taxon>Vigna</taxon>
    </lineage>
</organism>
<feature type="compositionally biased region" description="Basic residues" evidence="5">
    <location>
        <begin position="296"/>
        <end position="306"/>
    </location>
</feature>
<dbReference type="PANTHER" id="PTHR43811">
    <property type="entry name" value="FKBP-TYPE PEPTIDYL-PROLYL CIS-TRANS ISOMERASE FKPA"/>
    <property type="match status" value="1"/>
</dbReference>
<dbReference type="OrthoDB" id="1902587at2759"/>
<protein>
    <recommendedName>
        <fullName evidence="2">peptidylprolyl isomerase</fullName>
        <ecNumber evidence="2">5.2.1.8</ecNumber>
    </recommendedName>
</protein>
<name>A0A1S3VR45_VIGRR</name>
<comment type="catalytic activity">
    <reaction evidence="1">
        <text>[protein]-peptidylproline (omega=180) = [protein]-peptidylproline (omega=0)</text>
        <dbReference type="Rhea" id="RHEA:16237"/>
        <dbReference type="Rhea" id="RHEA-COMP:10747"/>
        <dbReference type="Rhea" id="RHEA-COMP:10748"/>
        <dbReference type="ChEBI" id="CHEBI:83833"/>
        <dbReference type="ChEBI" id="CHEBI:83834"/>
        <dbReference type="EC" id="5.2.1.8"/>
    </reaction>
</comment>
<feature type="region of interest" description="Disordered" evidence="5">
    <location>
        <begin position="341"/>
        <end position="383"/>
    </location>
</feature>
<dbReference type="EC" id="5.2.1.8" evidence="2"/>